<sequence length="193" mass="21322">MISGDEIQNPKANPCRDEEGHGDEGQTMTGQLLYSCDYSTDLCGAVTDFWRQETAPAAGRPVSGPVTGSNNNKGYSYFPSVDCRQPGDTYNVDITFSSQPPDTYLSQCCLLFSFHVWGPDIGEISLDHLRASNRLEKAIWRIPMSLNDRWYRAQVMLKNCGTKVTFRGTCGTSLKSDLALDDVAVYAQQCPGE</sequence>
<keyword evidence="4" id="KW-1185">Reference proteome</keyword>
<proteinExistence type="predicted"/>
<dbReference type="PANTHER" id="PTHR23282:SF101">
    <property type="entry name" value="MAM DOMAIN-CONTAINING PROTEIN"/>
    <property type="match status" value="1"/>
</dbReference>
<name>A0AAD9IYI8_9ANNE</name>
<evidence type="ECO:0000313" key="4">
    <source>
        <dbReference type="Proteomes" id="UP001208570"/>
    </source>
</evidence>
<dbReference type="InterPro" id="IPR051560">
    <property type="entry name" value="MAM_domain-containing"/>
</dbReference>
<dbReference type="AlphaFoldDB" id="A0AAD9IYI8"/>
<reference evidence="3" key="1">
    <citation type="journal article" date="2023" name="Mol. Biol. Evol.">
        <title>Third-Generation Sequencing Reveals the Adaptive Role of the Epigenome in Three Deep-Sea Polychaetes.</title>
        <authorList>
            <person name="Perez M."/>
            <person name="Aroh O."/>
            <person name="Sun Y."/>
            <person name="Lan Y."/>
            <person name="Juniper S.K."/>
            <person name="Young C.R."/>
            <person name="Angers B."/>
            <person name="Qian P.Y."/>
        </authorList>
    </citation>
    <scope>NUCLEOTIDE SEQUENCE</scope>
    <source>
        <strain evidence="3">P08H-3</strain>
    </source>
</reference>
<feature type="compositionally biased region" description="Basic and acidic residues" evidence="1">
    <location>
        <begin position="14"/>
        <end position="24"/>
    </location>
</feature>
<dbReference type="GO" id="GO:0016020">
    <property type="term" value="C:membrane"/>
    <property type="evidence" value="ECO:0007669"/>
    <property type="project" value="InterPro"/>
</dbReference>
<accession>A0AAD9IYI8</accession>
<organism evidence="3 4">
    <name type="scientific">Paralvinella palmiformis</name>
    <dbReference type="NCBI Taxonomy" id="53620"/>
    <lineage>
        <taxon>Eukaryota</taxon>
        <taxon>Metazoa</taxon>
        <taxon>Spiralia</taxon>
        <taxon>Lophotrochozoa</taxon>
        <taxon>Annelida</taxon>
        <taxon>Polychaeta</taxon>
        <taxon>Sedentaria</taxon>
        <taxon>Canalipalpata</taxon>
        <taxon>Terebellida</taxon>
        <taxon>Terebelliformia</taxon>
        <taxon>Alvinellidae</taxon>
        <taxon>Paralvinella</taxon>
    </lineage>
</organism>
<dbReference type="InterPro" id="IPR000998">
    <property type="entry name" value="MAM_dom"/>
</dbReference>
<dbReference type="PANTHER" id="PTHR23282">
    <property type="entry name" value="APICAL ENDOSOMAL GLYCOPROTEIN PRECURSOR"/>
    <property type="match status" value="1"/>
</dbReference>
<dbReference type="SUPFAM" id="SSF49899">
    <property type="entry name" value="Concanavalin A-like lectins/glucanases"/>
    <property type="match status" value="1"/>
</dbReference>
<protein>
    <recommendedName>
        <fullName evidence="2">MAM domain-containing protein</fullName>
    </recommendedName>
</protein>
<feature type="region of interest" description="Disordered" evidence="1">
    <location>
        <begin position="1"/>
        <end position="26"/>
    </location>
</feature>
<dbReference type="EMBL" id="JAODUP010000922">
    <property type="protein sequence ID" value="KAK2142708.1"/>
    <property type="molecule type" value="Genomic_DNA"/>
</dbReference>
<dbReference type="PROSITE" id="PS50060">
    <property type="entry name" value="MAM_2"/>
    <property type="match status" value="1"/>
</dbReference>
<gene>
    <name evidence="3" type="ORF">LSH36_922g01071</name>
</gene>
<dbReference type="InterPro" id="IPR013320">
    <property type="entry name" value="ConA-like_dom_sf"/>
</dbReference>
<comment type="caution">
    <text evidence="3">The sequence shown here is derived from an EMBL/GenBank/DDBJ whole genome shotgun (WGS) entry which is preliminary data.</text>
</comment>
<evidence type="ECO:0000259" key="2">
    <source>
        <dbReference type="PROSITE" id="PS50060"/>
    </source>
</evidence>
<dbReference type="SMART" id="SM00137">
    <property type="entry name" value="MAM"/>
    <property type="match status" value="1"/>
</dbReference>
<evidence type="ECO:0000313" key="3">
    <source>
        <dbReference type="EMBL" id="KAK2142708.1"/>
    </source>
</evidence>
<dbReference type="Proteomes" id="UP001208570">
    <property type="component" value="Unassembled WGS sequence"/>
</dbReference>
<dbReference type="Gene3D" id="2.60.120.200">
    <property type="match status" value="1"/>
</dbReference>
<dbReference type="Pfam" id="PF00629">
    <property type="entry name" value="MAM"/>
    <property type="match status" value="1"/>
</dbReference>
<feature type="domain" description="MAM" evidence="2">
    <location>
        <begin position="34"/>
        <end position="192"/>
    </location>
</feature>
<evidence type="ECO:0000256" key="1">
    <source>
        <dbReference type="SAM" id="MobiDB-lite"/>
    </source>
</evidence>